<dbReference type="PANTHER" id="PTHR10353:SF36">
    <property type="entry name" value="LP05116P"/>
    <property type="match status" value="1"/>
</dbReference>
<dbReference type="PROSITE" id="PS00653">
    <property type="entry name" value="GLYCOSYL_HYDROL_F1_2"/>
    <property type="match status" value="1"/>
</dbReference>
<dbReference type="SUPFAM" id="SSF51445">
    <property type="entry name" value="(Trans)glycosidases"/>
    <property type="match status" value="1"/>
</dbReference>
<evidence type="ECO:0000313" key="5">
    <source>
        <dbReference type="EMBL" id="TID17896.1"/>
    </source>
</evidence>
<keyword evidence="2 5" id="KW-0378">Hydrolase</keyword>
<name>A0A4Z1NPF6_9PEZI</name>
<dbReference type="EMBL" id="SNSC02000015">
    <property type="protein sequence ID" value="TID17896.1"/>
    <property type="molecule type" value="Genomic_DNA"/>
</dbReference>
<dbReference type="InterPro" id="IPR001360">
    <property type="entry name" value="Glyco_hydro_1"/>
</dbReference>
<organism evidence="5 6">
    <name type="scientific">Venturia nashicola</name>
    <dbReference type="NCBI Taxonomy" id="86259"/>
    <lineage>
        <taxon>Eukaryota</taxon>
        <taxon>Fungi</taxon>
        <taxon>Dikarya</taxon>
        <taxon>Ascomycota</taxon>
        <taxon>Pezizomycotina</taxon>
        <taxon>Dothideomycetes</taxon>
        <taxon>Pleosporomycetidae</taxon>
        <taxon>Venturiales</taxon>
        <taxon>Venturiaceae</taxon>
        <taxon>Venturia</taxon>
    </lineage>
</organism>
<proteinExistence type="inferred from homology"/>
<dbReference type="GO" id="GO:0005975">
    <property type="term" value="P:carbohydrate metabolic process"/>
    <property type="evidence" value="ECO:0007669"/>
    <property type="project" value="InterPro"/>
</dbReference>
<evidence type="ECO:0000256" key="3">
    <source>
        <dbReference type="ARBA" id="ARBA00023295"/>
    </source>
</evidence>
<evidence type="ECO:0000256" key="1">
    <source>
        <dbReference type="ARBA" id="ARBA00010838"/>
    </source>
</evidence>
<dbReference type="STRING" id="86259.A0A4Z1NPF6"/>
<protein>
    <submittedName>
        <fullName evidence="5">Glycoside hydrolase family 1 protein</fullName>
    </submittedName>
</protein>
<keyword evidence="3" id="KW-0326">Glycosidase</keyword>
<dbReference type="GO" id="GO:0008422">
    <property type="term" value="F:beta-glucosidase activity"/>
    <property type="evidence" value="ECO:0007669"/>
    <property type="project" value="TreeGrafter"/>
</dbReference>
<reference evidence="5 6" key="1">
    <citation type="submission" date="2019-04" db="EMBL/GenBank/DDBJ databases">
        <title>High contiguity whole genome sequence and gene annotation resource for two Venturia nashicola isolates.</title>
        <authorList>
            <person name="Prokchorchik M."/>
            <person name="Won K."/>
            <person name="Lee Y."/>
            <person name="Choi E.D."/>
            <person name="Segonzac C."/>
            <person name="Sohn K.H."/>
        </authorList>
    </citation>
    <scope>NUCLEOTIDE SEQUENCE [LARGE SCALE GENOMIC DNA]</scope>
    <source>
        <strain evidence="5 6">PRI2</strain>
    </source>
</reference>
<dbReference type="Pfam" id="PF00232">
    <property type="entry name" value="Glyco_hydro_1"/>
    <property type="match status" value="1"/>
</dbReference>
<evidence type="ECO:0000256" key="4">
    <source>
        <dbReference type="RuleBase" id="RU003690"/>
    </source>
</evidence>
<gene>
    <name evidence="5" type="ORF">E6O75_ATG10541</name>
</gene>
<sequence>MMNVKKDVQQSSALRWSPFGISSTELTRKWKTAQEHARMHCTVPEAAKHDRYRQLPRVARKSYDEGMRNLWNLYVGPVQRIQSMNTTVEATPVPTADLIPPPPLYYAPFPTGQQNVEPASNKSLKFPRDFWWGVSSAAYQVEGAVKDEGRGPSIWDVFLHRVAGYSVANQTGDIANNQYYLYKQDIARIAALGVPAYSFSISWSRIMPFGQGPINEQALAHYQDVIDTCIEFGVEPIVTLYHWDLPLHLQNLYGGWLSEDIIPDFAEYARVVFTRYGSKVNKWVTMNEPLVFCSTYPQPDGYFKHTTIPKYQQPFYCGQNFLLAHAKAYRIGKTILPSNASISFKTNGGYKIPLTRSSADAAAVQRAWDFNEGWFAEPTFLTGDYPASVKEFTSTFLRPFTTEEKSALNGSCDIFMHDAYTSSFYAAPTGGIEACTKNSSNPLFPSCVNSTNTYADASGGWNIGYAADVGAPWLHKATDWVPAFLHYMQDTWKPAGGIAVSEFGFAEPFEQLKTLLPDIRTDLARTAYYRDYMQAILLAMDQGVKVVGTLAWSIIDNLEWSQGYTTKFGMQYCNFTTQERHFKASFFEYVAAFEQ</sequence>
<accession>A0A4Z1NPF6</accession>
<comment type="caution">
    <text evidence="5">The sequence shown here is derived from an EMBL/GenBank/DDBJ whole genome shotgun (WGS) entry which is preliminary data.</text>
</comment>
<comment type="similarity">
    <text evidence="1 4">Belongs to the glycosyl hydrolase 1 family.</text>
</comment>
<dbReference type="InterPro" id="IPR033132">
    <property type="entry name" value="GH_1_N_CS"/>
</dbReference>
<keyword evidence="6" id="KW-1185">Reference proteome</keyword>
<dbReference type="AlphaFoldDB" id="A0A4Z1NPF6"/>
<evidence type="ECO:0000313" key="6">
    <source>
        <dbReference type="Proteomes" id="UP000298493"/>
    </source>
</evidence>
<dbReference type="Gene3D" id="3.20.20.80">
    <property type="entry name" value="Glycosidases"/>
    <property type="match status" value="1"/>
</dbReference>
<evidence type="ECO:0000256" key="2">
    <source>
        <dbReference type="ARBA" id="ARBA00022801"/>
    </source>
</evidence>
<dbReference type="InterPro" id="IPR017853">
    <property type="entry name" value="GH"/>
</dbReference>
<dbReference type="PANTHER" id="PTHR10353">
    <property type="entry name" value="GLYCOSYL HYDROLASE"/>
    <property type="match status" value="1"/>
</dbReference>
<dbReference type="Proteomes" id="UP000298493">
    <property type="component" value="Unassembled WGS sequence"/>
</dbReference>